<sequence>MGREEQVEEREVLDSIFPDEIADISETSYRVSIALDIPGQDEDAEVPNLVLTVAYPESYPDVAPNLDITFPQNAPRLPQLSLPEDKPHLLSSIDETITESMGQAMVFTLISALKESAELLIGERLNEVQAEKDKEAAKAEEAENAKFHGEAVTRESFLAWRAGFRDEVEREEEERRKVEEEGKSRKVKIEEGKMSGRELWERGLVGKVGGGGGGGGGCFEGGGRVEGWGLRGNDTEILWMGFLLREKRLELGGEAKCEGMRP</sequence>
<gene>
    <name evidence="3" type="ORF">HO173_005165</name>
</gene>
<dbReference type="FunFam" id="3.10.110.10:FF:000075">
    <property type="entry name" value="RWD domain-containing protein (Gir2)"/>
    <property type="match status" value="1"/>
</dbReference>
<feature type="coiled-coil region" evidence="1">
    <location>
        <begin position="125"/>
        <end position="181"/>
    </location>
</feature>
<keyword evidence="4" id="KW-1185">Reference proteome</keyword>
<dbReference type="GeneID" id="59286829"/>
<dbReference type="PANTHER" id="PTHR12292">
    <property type="entry name" value="RWD DOMAIN-CONTAINING PROTEIN"/>
    <property type="match status" value="1"/>
</dbReference>
<dbReference type="InterPro" id="IPR040213">
    <property type="entry name" value="GIR2-like"/>
</dbReference>
<evidence type="ECO:0000259" key="2">
    <source>
        <dbReference type="PROSITE" id="PS50908"/>
    </source>
</evidence>
<dbReference type="Pfam" id="PF05773">
    <property type="entry name" value="RWD"/>
    <property type="match status" value="1"/>
</dbReference>
<dbReference type="Gene3D" id="3.10.110.10">
    <property type="entry name" value="Ubiquitin Conjugating Enzyme"/>
    <property type="match status" value="1"/>
</dbReference>
<dbReference type="RefSeq" id="XP_037166207.1">
    <property type="nucleotide sequence ID" value="XM_037307083.1"/>
</dbReference>
<evidence type="ECO:0000313" key="3">
    <source>
        <dbReference type="EMBL" id="KAF6236874.1"/>
    </source>
</evidence>
<dbReference type="OrthoDB" id="277175at2759"/>
<dbReference type="AlphaFoldDB" id="A0A8H6L635"/>
<feature type="domain" description="RWD" evidence="2">
    <location>
        <begin position="8"/>
        <end position="120"/>
    </location>
</feature>
<organism evidence="3 4">
    <name type="scientific">Letharia columbiana</name>
    <dbReference type="NCBI Taxonomy" id="112416"/>
    <lineage>
        <taxon>Eukaryota</taxon>
        <taxon>Fungi</taxon>
        <taxon>Dikarya</taxon>
        <taxon>Ascomycota</taxon>
        <taxon>Pezizomycotina</taxon>
        <taxon>Lecanoromycetes</taxon>
        <taxon>OSLEUM clade</taxon>
        <taxon>Lecanoromycetidae</taxon>
        <taxon>Lecanorales</taxon>
        <taxon>Lecanorineae</taxon>
        <taxon>Parmeliaceae</taxon>
        <taxon>Letharia</taxon>
    </lineage>
</organism>
<evidence type="ECO:0000256" key="1">
    <source>
        <dbReference type="SAM" id="Coils"/>
    </source>
</evidence>
<proteinExistence type="predicted"/>
<dbReference type="EMBL" id="JACCJC010000017">
    <property type="protein sequence ID" value="KAF6236874.1"/>
    <property type="molecule type" value="Genomic_DNA"/>
</dbReference>
<dbReference type="InterPro" id="IPR006575">
    <property type="entry name" value="RWD_dom"/>
</dbReference>
<comment type="caution">
    <text evidence="3">The sequence shown here is derived from an EMBL/GenBank/DDBJ whole genome shotgun (WGS) entry which is preliminary data.</text>
</comment>
<dbReference type="SMART" id="SM00591">
    <property type="entry name" value="RWD"/>
    <property type="match status" value="1"/>
</dbReference>
<keyword evidence="1" id="KW-0175">Coiled coil</keyword>
<name>A0A8H6L635_9LECA</name>
<dbReference type="SUPFAM" id="SSF54495">
    <property type="entry name" value="UBC-like"/>
    <property type="match status" value="1"/>
</dbReference>
<protein>
    <recommendedName>
        <fullName evidence="2">RWD domain-containing protein</fullName>
    </recommendedName>
</protein>
<dbReference type="InterPro" id="IPR016135">
    <property type="entry name" value="UBQ-conjugating_enzyme/RWD"/>
</dbReference>
<dbReference type="Proteomes" id="UP000578531">
    <property type="component" value="Unassembled WGS sequence"/>
</dbReference>
<reference evidence="3 4" key="1">
    <citation type="journal article" date="2020" name="Genomics">
        <title>Complete, high-quality genomes from long-read metagenomic sequencing of two wolf lichen thalli reveals enigmatic genome architecture.</title>
        <authorList>
            <person name="McKenzie S.K."/>
            <person name="Walston R.F."/>
            <person name="Allen J.L."/>
        </authorList>
    </citation>
    <scope>NUCLEOTIDE SEQUENCE [LARGE SCALE GENOMIC DNA]</scope>
    <source>
        <strain evidence="3">WasteWater2</strain>
    </source>
</reference>
<evidence type="ECO:0000313" key="4">
    <source>
        <dbReference type="Proteomes" id="UP000578531"/>
    </source>
</evidence>
<dbReference type="PROSITE" id="PS50908">
    <property type="entry name" value="RWD"/>
    <property type="match status" value="1"/>
</dbReference>
<accession>A0A8H6L635</accession>